<dbReference type="SUPFAM" id="SSF53383">
    <property type="entry name" value="PLP-dependent transferases"/>
    <property type="match status" value="1"/>
</dbReference>
<reference evidence="6" key="1">
    <citation type="submission" date="2020-02" db="EMBL/GenBank/DDBJ databases">
        <authorList>
            <person name="Meier V. D."/>
        </authorList>
    </citation>
    <scope>NUCLEOTIDE SEQUENCE</scope>
    <source>
        <strain evidence="6">AVDCRST_MAG81</strain>
    </source>
</reference>
<dbReference type="InterPro" id="IPR001597">
    <property type="entry name" value="ArAA_b-elim_lyase/Thr_aldolase"/>
</dbReference>
<accession>A0A6J4V2M4</accession>
<evidence type="ECO:0000256" key="1">
    <source>
        <dbReference type="ARBA" id="ARBA00001933"/>
    </source>
</evidence>
<organism evidence="6">
    <name type="scientific">uncultured Synechococcales cyanobacterium</name>
    <dbReference type="NCBI Taxonomy" id="1936017"/>
    <lineage>
        <taxon>Bacteria</taxon>
        <taxon>Bacillati</taxon>
        <taxon>Cyanobacteriota</taxon>
        <taxon>Cyanophyceae</taxon>
        <taxon>Synechococcales</taxon>
        <taxon>environmental samples</taxon>
    </lineage>
</organism>
<comment type="similarity">
    <text evidence="2 4">Belongs to the threonine aldolase family.</text>
</comment>
<proteinExistence type="inferred from homology"/>
<dbReference type="GO" id="GO:0006567">
    <property type="term" value="P:L-threonine catabolic process"/>
    <property type="evidence" value="ECO:0007669"/>
    <property type="project" value="UniProtKB-UniRule"/>
</dbReference>
<keyword evidence="3 4" id="KW-0663">Pyridoxal phosphate</keyword>
<dbReference type="PANTHER" id="PTHR48097">
    <property type="entry name" value="L-THREONINE ALDOLASE-RELATED"/>
    <property type="match status" value="1"/>
</dbReference>
<name>A0A6J4V2M4_9CYAN</name>
<evidence type="ECO:0000259" key="5">
    <source>
        <dbReference type="Pfam" id="PF01212"/>
    </source>
</evidence>
<dbReference type="PANTHER" id="PTHR48097:SF5">
    <property type="entry name" value="LOW SPECIFICITY L-THREONINE ALDOLASE"/>
    <property type="match status" value="1"/>
</dbReference>
<sequence>MNFCSDNVTAVAPEIMAALATANDGMAMPYGDDPLSQSLDKKFSELFETAVTIFPVATGSAANALALSAITPPFGAVYCHTQSHINVDECGAPEFYTGGAKLVTVPGNQAKIQATHLASVLEKSGAGIVHHVQPAAVSLSQATESGTVYSIHETAEVCRIARTHNLIVHMDGARFANAVVNLGCTPAEATWRAGVDVLSFGATKNGAMAAEAVVFFNPALAKTFHYHRKRGGHLWSKMRFLSAQLDAYITDNLWLQHAAHANRMAIKLAEGLADLPGATLRYPVEANELFVALHPEIAENLLADGFQFYRWNHDTIRLVTAFNTKEEEVIAFVQAAQRYACPALIS</sequence>
<gene>
    <name evidence="6" type="ORF">AVDCRST_MAG81-1350</name>
</gene>
<dbReference type="Gene3D" id="3.40.640.10">
    <property type="entry name" value="Type I PLP-dependent aspartate aminotransferase-like (Major domain)"/>
    <property type="match status" value="1"/>
</dbReference>
<evidence type="ECO:0000313" key="6">
    <source>
        <dbReference type="EMBL" id="CAA9567220.1"/>
    </source>
</evidence>
<dbReference type="EC" id="4.1.2.48" evidence="4"/>
<evidence type="ECO:0000256" key="3">
    <source>
        <dbReference type="ARBA" id="ARBA00022898"/>
    </source>
</evidence>
<dbReference type="InterPro" id="IPR015421">
    <property type="entry name" value="PyrdxlP-dep_Trfase_major"/>
</dbReference>
<protein>
    <recommendedName>
        <fullName evidence="4">L-threonine aldolase</fullName>
        <ecNumber evidence="4">4.1.2.48</ecNumber>
    </recommendedName>
</protein>
<dbReference type="AlphaFoldDB" id="A0A6J4V2M4"/>
<evidence type="ECO:0000256" key="2">
    <source>
        <dbReference type="ARBA" id="ARBA00006966"/>
    </source>
</evidence>
<evidence type="ECO:0000256" key="4">
    <source>
        <dbReference type="PIRNR" id="PIRNR038940"/>
    </source>
</evidence>
<comment type="cofactor">
    <cofactor evidence="1 4">
        <name>pyridoxal 5'-phosphate</name>
        <dbReference type="ChEBI" id="CHEBI:597326"/>
    </cofactor>
</comment>
<keyword evidence="4 6" id="KW-0456">Lyase</keyword>
<dbReference type="EMBL" id="CADCWO010000069">
    <property type="protein sequence ID" value="CAA9567220.1"/>
    <property type="molecule type" value="Genomic_DNA"/>
</dbReference>
<dbReference type="PIRSF" id="PIRSF038940">
    <property type="entry name" value="Low_specificity_LTA"/>
    <property type="match status" value="1"/>
</dbReference>
<dbReference type="Gene3D" id="3.90.1150.10">
    <property type="entry name" value="Aspartate Aminotransferase, domain 1"/>
    <property type="match status" value="1"/>
</dbReference>
<dbReference type="InterPro" id="IPR015424">
    <property type="entry name" value="PyrdxlP-dep_Trfase"/>
</dbReference>
<dbReference type="Pfam" id="PF01212">
    <property type="entry name" value="Beta_elim_lyase"/>
    <property type="match status" value="1"/>
</dbReference>
<dbReference type="InterPro" id="IPR026273">
    <property type="entry name" value="Low_specificity_L-TA_bact"/>
</dbReference>
<comment type="function">
    <text evidence="4">Catalyzes the cleavage of L-allo-threonine and L-threonine to glycine and acetaldehyde.</text>
</comment>
<comment type="catalytic activity">
    <reaction evidence="4">
        <text>L-allo-threonine = acetaldehyde + glycine</text>
        <dbReference type="Rhea" id="RHEA:26209"/>
        <dbReference type="ChEBI" id="CHEBI:15343"/>
        <dbReference type="ChEBI" id="CHEBI:57305"/>
        <dbReference type="ChEBI" id="CHEBI:58585"/>
        <dbReference type="EC" id="4.1.2.48"/>
    </reaction>
</comment>
<dbReference type="InterPro" id="IPR015422">
    <property type="entry name" value="PyrdxlP-dep_Trfase_small"/>
</dbReference>
<feature type="domain" description="Aromatic amino acid beta-eliminating lyase/threonine aldolase" evidence="5">
    <location>
        <begin position="3"/>
        <end position="292"/>
    </location>
</feature>
<comment type="catalytic activity">
    <reaction evidence="4">
        <text>L-threonine = acetaldehyde + glycine</text>
        <dbReference type="Rhea" id="RHEA:19625"/>
        <dbReference type="ChEBI" id="CHEBI:15343"/>
        <dbReference type="ChEBI" id="CHEBI:57305"/>
        <dbReference type="ChEBI" id="CHEBI:57926"/>
        <dbReference type="EC" id="4.1.2.48"/>
    </reaction>
</comment>
<dbReference type="GO" id="GO:0004793">
    <property type="term" value="F:threonine aldolase activity"/>
    <property type="evidence" value="ECO:0007669"/>
    <property type="project" value="UniProtKB-UniRule"/>
</dbReference>